<evidence type="ECO:0000256" key="1">
    <source>
        <dbReference type="SAM" id="Phobius"/>
    </source>
</evidence>
<evidence type="ECO:0000313" key="3">
    <source>
        <dbReference type="Proteomes" id="UP001165136"/>
    </source>
</evidence>
<sequence length="63" mass="7052">MKRSLLLGFTPYVVLVIGIPFANSTHVVLGMPLLLLWITVCVVATPLFLWLASRTLPDDDERK</sequence>
<dbReference type="Pfam" id="PF11755">
    <property type="entry name" value="DUF3311"/>
    <property type="match status" value="1"/>
</dbReference>
<comment type="caution">
    <text evidence="2">The sequence shown here is derived from an EMBL/GenBank/DDBJ whole genome shotgun (WGS) entry which is preliminary data.</text>
</comment>
<gene>
    <name evidence="2" type="ORF">Atai01_68690</name>
</gene>
<keyword evidence="1" id="KW-0472">Membrane</keyword>
<reference evidence="2" key="1">
    <citation type="submission" date="2023-03" db="EMBL/GenBank/DDBJ databases">
        <title>Amycolatopsis taiwanensis NBRC 103393.</title>
        <authorList>
            <person name="Ichikawa N."/>
            <person name="Sato H."/>
            <person name="Tonouchi N."/>
        </authorList>
    </citation>
    <scope>NUCLEOTIDE SEQUENCE</scope>
    <source>
        <strain evidence="2">NBRC 103393</strain>
    </source>
</reference>
<feature type="transmembrane region" description="Helical" evidence="1">
    <location>
        <begin position="34"/>
        <end position="53"/>
    </location>
</feature>
<dbReference type="Proteomes" id="UP001165136">
    <property type="component" value="Unassembled WGS sequence"/>
</dbReference>
<accession>A0A9W6VJ13</accession>
<proteinExistence type="predicted"/>
<keyword evidence="1" id="KW-0812">Transmembrane</keyword>
<name>A0A9W6VJ13_9PSEU</name>
<dbReference type="InterPro" id="IPR021741">
    <property type="entry name" value="DUF3311"/>
</dbReference>
<protein>
    <submittedName>
        <fullName evidence="2">Uncharacterized protein</fullName>
    </submittedName>
</protein>
<dbReference type="EMBL" id="BSTI01000021">
    <property type="protein sequence ID" value="GLY70250.1"/>
    <property type="molecule type" value="Genomic_DNA"/>
</dbReference>
<evidence type="ECO:0000313" key="2">
    <source>
        <dbReference type="EMBL" id="GLY70250.1"/>
    </source>
</evidence>
<dbReference type="RefSeq" id="WP_027945506.1">
    <property type="nucleotide sequence ID" value="NZ_BSTI01000021.1"/>
</dbReference>
<dbReference type="AlphaFoldDB" id="A0A9W6VJ13"/>
<organism evidence="2 3">
    <name type="scientific">Amycolatopsis taiwanensis</name>
    <dbReference type="NCBI Taxonomy" id="342230"/>
    <lineage>
        <taxon>Bacteria</taxon>
        <taxon>Bacillati</taxon>
        <taxon>Actinomycetota</taxon>
        <taxon>Actinomycetes</taxon>
        <taxon>Pseudonocardiales</taxon>
        <taxon>Pseudonocardiaceae</taxon>
        <taxon>Amycolatopsis</taxon>
    </lineage>
</organism>
<keyword evidence="1" id="KW-1133">Transmembrane helix</keyword>
<keyword evidence="3" id="KW-1185">Reference proteome</keyword>